<dbReference type="InterPro" id="IPR000192">
    <property type="entry name" value="Aminotrans_V_dom"/>
</dbReference>
<dbReference type="EMBL" id="JACHJW010000001">
    <property type="protein sequence ID" value="MBB4961483.1"/>
    <property type="molecule type" value="Genomic_DNA"/>
</dbReference>
<dbReference type="CDD" id="cd06453">
    <property type="entry name" value="SufS_like"/>
    <property type="match status" value="1"/>
</dbReference>
<evidence type="ECO:0000313" key="8">
    <source>
        <dbReference type="EMBL" id="MBB4961483.1"/>
    </source>
</evidence>
<dbReference type="PANTHER" id="PTHR43586:SF8">
    <property type="entry name" value="CYSTEINE DESULFURASE 1, CHLOROPLASTIC"/>
    <property type="match status" value="1"/>
</dbReference>
<evidence type="ECO:0000313" key="9">
    <source>
        <dbReference type="Proteomes" id="UP000578819"/>
    </source>
</evidence>
<organism evidence="8 9">
    <name type="scientific">Micromonospora polyrhachis</name>
    <dbReference type="NCBI Taxonomy" id="1282883"/>
    <lineage>
        <taxon>Bacteria</taxon>
        <taxon>Bacillati</taxon>
        <taxon>Actinomycetota</taxon>
        <taxon>Actinomycetes</taxon>
        <taxon>Micromonosporales</taxon>
        <taxon>Micromonosporaceae</taxon>
        <taxon>Micromonospora</taxon>
    </lineage>
</organism>
<dbReference type="InterPro" id="IPR015422">
    <property type="entry name" value="PyrdxlP-dep_Trfase_small"/>
</dbReference>
<comment type="similarity">
    <text evidence="2">Belongs to the class-V pyridoxal-phosphate-dependent aminotransferase family. Csd subfamily.</text>
</comment>
<dbReference type="Gene3D" id="3.90.1150.10">
    <property type="entry name" value="Aspartate Aminotransferase, domain 1"/>
    <property type="match status" value="1"/>
</dbReference>
<evidence type="ECO:0000256" key="3">
    <source>
        <dbReference type="ARBA" id="ARBA00012239"/>
    </source>
</evidence>
<dbReference type="InterPro" id="IPR015424">
    <property type="entry name" value="PyrdxlP-dep_Trfase"/>
</dbReference>
<protein>
    <recommendedName>
        <fullName evidence="3">cysteine desulfurase</fullName>
        <ecNumber evidence="3">2.8.1.7</ecNumber>
    </recommendedName>
</protein>
<dbReference type="PANTHER" id="PTHR43586">
    <property type="entry name" value="CYSTEINE DESULFURASE"/>
    <property type="match status" value="1"/>
</dbReference>
<dbReference type="GO" id="GO:0031071">
    <property type="term" value="F:cysteine desulfurase activity"/>
    <property type="evidence" value="ECO:0007669"/>
    <property type="project" value="UniProtKB-EC"/>
</dbReference>
<evidence type="ECO:0000259" key="7">
    <source>
        <dbReference type="Pfam" id="PF00266"/>
    </source>
</evidence>
<dbReference type="AlphaFoldDB" id="A0A7W7SV22"/>
<keyword evidence="8" id="KW-0456">Lyase</keyword>
<dbReference type="GO" id="GO:0006534">
    <property type="term" value="P:cysteine metabolic process"/>
    <property type="evidence" value="ECO:0007669"/>
    <property type="project" value="InterPro"/>
</dbReference>
<sequence>MTTITIPRGMPQYDDVPRLDVEKLRADFPILGREINGHPMVYLDSANTSQKPRQVLDAIREHYERHNGNVSRSVHTVGTEATEAYEGARAKVAAFINAPGADEVVFTKNSTEAINLVAYAFSNASLDPAADPRFRLGPGDEVVISEMEHHSNIVPWQLLCQRTGATLRWFGITEGGRLDESNLDELVNERTKLVSLVHMSNIIGTVNATARITERVRQVGALLLLDCSQSVPHQPIDVVDLDADFIAFTGHKMCGPTGIGVLWGRSELLAAMPPVLGGGSMIETVALSGSTFAPPPARFEAGTPPIAEAVGLGAAIDYLSAIGMRAIQWHEKEITAYALDALATVPGLRIFGPVVPVGRGGTISFALDSVHPHDVGQILDSVGVQVRVGHHCARPVCVRYGVPATTRASFYLYTTTGEIDALVRGLEQARKVFG</sequence>
<dbReference type="EC" id="2.8.1.7" evidence="3"/>
<evidence type="ECO:0000256" key="6">
    <source>
        <dbReference type="ARBA" id="ARBA00050776"/>
    </source>
</evidence>
<keyword evidence="4 8" id="KW-0808">Transferase</keyword>
<comment type="catalytic activity">
    <reaction evidence="6">
        <text>(sulfur carrier)-H + L-cysteine = (sulfur carrier)-SH + L-alanine</text>
        <dbReference type="Rhea" id="RHEA:43892"/>
        <dbReference type="Rhea" id="RHEA-COMP:14737"/>
        <dbReference type="Rhea" id="RHEA-COMP:14739"/>
        <dbReference type="ChEBI" id="CHEBI:29917"/>
        <dbReference type="ChEBI" id="CHEBI:35235"/>
        <dbReference type="ChEBI" id="CHEBI:57972"/>
        <dbReference type="ChEBI" id="CHEBI:64428"/>
        <dbReference type="EC" id="2.8.1.7"/>
    </reaction>
</comment>
<proteinExistence type="inferred from homology"/>
<gene>
    <name evidence="8" type="ORF">FHR38_005216</name>
</gene>
<dbReference type="Pfam" id="PF00266">
    <property type="entry name" value="Aminotran_5"/>
    <property type="match status" value="1"/>
</dbReference>
<dbReference type="NCBIfam" id="TIGR01979">
    <property type="entry name" value="sufS"/>
    <property type="match status" value="1"/>
</dbReference>
<dbReference type="Gene3D" id="3.40.640.10">
    <property type="entry name" value="Type I PLP-dependent aspartate aminotransferase-like (Major domain)"/>
    <property type="match status" value="1"/>
</dbReference>
<evidence type="ECO:0000256" key="4">
    <source>
        <dbReference type="ARBA" id="ARBA00022679"/>
    </source>
</evidence>
<name>A0A7W7SV22_9ACTN</name>
<dbReference type="RefSeq" id="WP_184537069.1">
    <property type="nucleotide sequence ID" value="NZ_JACHJW010000001.1"/>
</dbReference>
<dbReference type="Proteomes" id="UP000578819">
    <property type="component" value="Unassembled WGS sequence"/>
</dbReference>
<feature type="domain" description="Aminotransferase class V" evidence="7">
    <location>
        <begin position="41"/>
        <end position="422"/>
    </location>
</feature>
<dbReference type="SUPFAM" id="SSF53383">
    <property type="entry name" value="PLP-dependent transferases"/>
    <property type="match status" value="1"/>
</dbReference>
<keyword evidence="5" id="KW-0663">Pyridoxal phosphate</keyword>
<comment type="cofactor">
    <cofactor evidence="1">
        <name>pyridoxal 5'-phosphate</name>
        <dbReference type="ChEBI" id="CHEBI:597326"/>
    </cofactor>
</comment>
<reference evidence="8 9" key="1">
    <citation type="submission" date="2020-08" db="EMBL/GenBank/DDBJ databases">
        <title>Sequencing the genomes of 1000 actinobacteria strains.</title>
        <authorList>
            <person name="Klenk H.-P."/>
        </authorList>
    </citation>
    <scope>NUCLEOTIDE SEQUENCE [LARGE SCALE GENOMIC DNA]</scope>
    <source>
        <strain evidence="8 9">DSM 45886</strain>
    </source>
</reference>
<evidence type="ECO:0000256" key="1">
    <source>
        <dbReference type="ARBA" id="ARBA00001933"/>
    </source>
</evidence>
<keyword evidence="9" id="KW-1185">Reference proteome</keyword>
<dbReference type="GO" id="GO:0016829">
    <property type="term" value="F:lyase activity"/>
    <property type="evidence" value="ECO:0007669"/>
    <property type="project" value="UniProtKB-KW"/>
</dbReference>
<accession>A0A7W7SV22</accession>
<evidence type="ECO:0000256" key="2">
    <source>
        <dbReference type="ARBA" id="ARBA00010447"/>
    </source>
</evidence>
<dbReference type="GO" id="GO:0030170">
    <property type="term" value="F:pyridoxal phosphate binding"/>
    <property type="evidence" value="ECO:0007669"/>
    <property type="project" value="InterPro"/>
</dbReference>
<dbReference type="InterPro" id="IPR010970">
    <property type="entry name" value="Cys_dSase_SufS"/>
</dbReference>
<dbReference type="InterPro" id="IPR015421">
    <property type="entry name" value="PyrdxlP-dep_Trfase_major"/>
</dbReference>
<comment type="caution">
    <text evidence="8">The sequence shown here is derived from an EMBL/GenBank/DDBJ whole genome shotgun (WGS) entry which is preliminary data.</text>
</comment>
<evidence type="ECO:0000256" key="5">
    <source>
        <dbReference type="ARBA" id="ARBA00022898"/>
    </source>
</evidence>